<comment type="caution">
    <text evidence="4">The sequence shown here is derived from an EMBL/GenBank/DDBJ whole genome shotgun (WGS) entry which is preliminary data.</text>
</comment>
<reference evidence="4 5" key="1">
    <citation type="submission" date="2023-09" db="EMBL/GenBank/DDBJ databases">
        <authorList>
            <person name="Rey-Velasco X."/>
        </authorList>
    </citation>
    <scope>NUCLEOTIDE SEQUENCE [LARGE SCALE GENOMIC DNA]</scope>
    <source>
        <strain evidence="4 5">W345</strain>
    </source>
</reference>
<dbReference type="InterPro" id="IPR014710">
    <property type="entry name" value="RmlC-like_jellyroll"/>
</dbReference>
<dbReference type="Proteomes" id="UP001254608">
    <property type="component" value="Unassembled WGS sequence"/>
</dbReference>
<dbReference type="PANTHER" id="PTHR33387:SF3">
    <property type="entry name" value="DUF985 DOMAIN-CONTAINING PROTEIN"/>
    <property type="match status" value="1"/>
</dbReference>
<dbReference type="CDD" id="cd06121">
    <property type="entry name" value="cupin_YML079wp"/>
    <property type="match status" value="1"/>
</dbReference>
<dbReference type="InterPro" id="IPR039935">
    <property type="entry name" value="YML079W-like"/>
</dbReference>
<sequence>MRSLLCLLLLAPASLVFADGPPDQSANAIIEALHMQKIPDEGAWFAPSYRSELRVPPSALPKRYGAARDLGSAIYALITRRDFSAMHRLLTDETWHFYAGDPIELLLLHPDGHSEQVLLGSEVLAGQRPQFTVPAGVWMGARPARDTADAYSLFGCTLTPGFDYGDYEPGYRDQLQARYPAQAERIAELTRPQFLTAPPAEAAPSEAAVESTPPRPFQTQAIAASELAPGVSLRELVGRSAVVPREDYSVAHFSLEAGKGTGQSYNRAGKEFFIVTAGAGTVAVNGTESPVSAGSIVVLDPGVKHAISAGADQGIEFYAVTVPAFSREDYVPVE</sequence>
<protein>
    <submittedName>
        <fullName evidence="4">Cupin domain-containing protein</fullName>
    </submittedName>
</protein>
<keyword evidence="1" id="KW-0732">Signal</keyword>
<accession>A0ABU2WHK4</accession>
<dbReference type="Gene3D" id="2.60.120.10">
    <property type="entry name" value="Jelly Rolls"/>
    <property type="match status" value="2"/>
</dbReference>
<proteinExistence type="predicted"/>
<evidence type="ECO:0000259" key="3">
    <source>
        <dbReference type="Pfam" id="PF07883"/>
    </source>
</evidence>
<evidence type="ECO:0000313" key="4">
    <source>
        <dbReference type="EMBL" id="MDT0497357.1"/>
    </source>
</evidence>
<organism evidence="4 5">
    <name type="scientific">Banduia mediterranea</name>
    <dbReference type="NCBI Taxonomy" id="3075609"/>
    <lineage>
        <taxon>Bacteria</taxon>
        <taxon>Pseudomonadati</taxon>
        <taxon>Pseudomonadota</taxon>
        <taxon>Gammaproteobacteria</taxon>
        <taxon>Nevskiales</taxon>
        <taxon>Algiphilaceae</taxon>
        <taxon>Banduia</taxon>
    </lineage>
</organism>
<dbReference type="Pfam" id="PF07883">
    <property type="entry name" value="Cupin_2"/>
    <property type="match status" value="1"/>
</dbReference>
<feature type="domain" description="Cupin type-2" evidence="3">
    <location>
        <begin position="252"/>
        <end position="319"/>
    </location>
</feature>
<name>A0ABU2WHK4_9GAMM</name>
<dbReference type="InterPro" id="IPR011051">
    <property type="entry name" value="RmlC_Cupin_sf"/>
</dbReference>
<feature type="signal peptide" evidence="1">
    <location>
        <begin position="1"/>
        <end position="18"/>
    </location>
</feature>
<evidence type="ECO:0000259" key="2">
    <source>
        <dbReference type="Pfam" id="PF06172"/>
    </source>
</evidence>
<keyword evidence="5" id="KW-1185">Reference proteome</keyword>
<dbReference type="EMBL" id="JAVRIC010000009">
    <property type="protein sequence ID" value="MDT0497357.1"/>
    <property type="molecule type" value="Genomic_DNA"/>
</dbReference>
<feature type="domain" description="DUF985" evidence="2">
    <location>
        <begin position="28"/>
        <end position="168"/>
    </location>
</feature>
<dbReference type="InterPro" id="IPR013096">
    <property type="entry name" value="Cupin_2"/>
</dbReference>
<evidence type="ECO:0000256" key="1">
    <source>
        <dbReference type="SAM" id="SignalP"/>
    </source>
</evidence>
<dbReference type="Pfam" id="PF06172">
    <property type="entry name" value="Cupin_5"/>
    <property type="match status" value="1"/>
</dbReference>
<gene>
    <name evidence="4" type="ORF">RM530_08265</name>
</gene>
<dbReference type="RefSeq" id="WP_311364751.1">
    <property type="nucleotide sequence ID" value="NZ_JAVRIC010000009.1"/>
</dbReference>
<evidence type="ECO:0000313" key="5">
    <source>
        <dbReference type="Proteomes" id="UP001254608"/>
    </source>
</evidence>
<dbReference type="PANTHER" id="PTHR33387">
    <property type="entry name" value="RMLC-LIKE JELLY ROLL FOLD PROTEIN"/>
    <property type="match status" value="1"/>
</dbReference>
<dbReference type="InterPro" id="IPR009327">
    <property type="entry name" value="Cupin_DUF985"/>
</dbReference>
<feature type="chain" id="PRO_5045685632" evidence="1">
    <location>
        <begin position="19"/>
        <end position="334"/>
    </location>
</feature>
<dbReference type="SUPFAM" id="SSF51182">
    <property type="entry name" value="RmlC-like cupins"/>
    <property type="match status" value="2"/>
</dbReference>